<dbReference type="PIRSF" id="PIRSF000779">
    <property type="entry name" value="RNA_pol_Rpb8"/>
    <property type="match status" value="1"/>
</dbReference>
<name>A0A1I7RP29_BURXY</name>
<dbReference type="SMR" id="A0A1I7RP29"/>
<evidence type="ECO:0000256" key="3">
    <source>
        <dbReference type="ARBA" id="ARBA00022478"/>
    </source>
</evidence>
<accession>A0A1I7RP29</accession>
<dbReference type="AlphaFoldDB" id="A0A1I7RP29"/>
<dbReference type="GO" id="GO:0005666">
    <property type="term" value="C:RNA polymerase III complex"/>
    <property type="evidence" value="ECO:0007669"/>
    <property type="project" value="TreeGrafter"/>
</dbReference>
<reference evidence="11" key="1">
    <citation type="submission" date="2016-11" db="UniProtKB">
        <authorList>
            <consortium name="WormBaseParasite"/>
        </authorList>
    </citation>
    <scope>IDENTIFICATION</scope>
</reference>
<evidence type="ECO:0000256" key="1">
    <source>
        <dbReference type="ARBA" id="ARBA00004123"/>
    </source>
</evidence>
<gene>
    <name evidence="8" type="ORF">BXYJ_LOCUS12393</name>
</gene>
<dbReference type="GO" id="GO:0005736">
    <property type="term" value="C:RNA polymerase I complex"/>
    <property type="evidence" value="ECO:0007669"/>
    <property type="project" value="TreeGrafter"/>
</dbReference>
<keyword evidence="10" id="KW-1185">Reference proteome</keyword>
<reference evidence="8" key="2">
    <citation type="submission" date="2020-09" db="EMBL/GenBank/DDBJ databases">
        <authorList>
            <person name="Kikuchi T."/>
        </authorList>
    </citation>
    <scope>NUCLEOTIDE SEQUENCE</scope>
    <source>
        <strain evidence="8">Ka4C1</strain>
    </source>
</reference>
<evidence type="ECO:0000256" key="7">
    <source>
        <dbReference type="PIRNR" id="PIRNR000779"/>
    </source>
</evidence>
<dbReference type="Proteomes" id="UP000095284">
    <property type="component" value="Unplaced"/>
</dbReference>
<evidence type="ECO:0000256" key="6">
    <source>
        <dbReference type="ARBA" id="ARBA00062890"/>
    </source>
</evidence>
<comment type="function">
    <text evidence="5 7">DNA-dependent RNA polymerase catalyzes the transcription of DNA into RNA using the four ribonucleoside triphosphates as substrates. Common component of RNA polymerases I, II and III which synthesize ribosomal RNA precursors, mRNA precursors and many functional non-coding RNAs, and small RNAs, such as 5S rRNA and tRNAs, respectively.</text>
</comment>
<dbReference type="SUPFAM" id="SSF50249">
    <property type="entry name" value="Nucleic acid-binding proteins"/>
    <property type="match status" value="1"/>
</dbReference>
<keyword evidence="4 7" id="KW-0539">Nucleus</keyword>
<evidence type="ECO:0000313" key="11">
    <source>
        <dbReference type="WBParaSite" id="BXY_0246900.1"/>
    </source>
</evidence>
<dbReference type="eggNOG" id="KOG3400">
    <property type="taxonomic scope" value="Eukaryota"/>
</dbReference>
<dbReference type="GO" id="GO:0005665">
    <property type="term" value="C:RNA polymerase II, core complex"/>
    <property type="evidence" value="ECO:0007669"/>
    <property type="project" value="UniProtKB-UniRule"/>
</dbReference>
<protein>
    <recommendedName>
        <fullName evidence="7">DNA-directed RNA polymerases I, II, and III subunit RPABC3</fullName>
    </recommendedName>
</protein>
<dbReference type="Proteomes" id="UP000582659">
    <property type="component" value="Unassembled WGS sequence"/>
</dbReference>
<dbReference type="Gene3D" id="2.40.50.140">
    <property type="entry name" value="Nucleic acid-binding proteins"/>
    <property type="match status" value="1"/>
</dbReference>
<comment type="subunit">
    <text evidence="6">Component of the RNA polymerase I (Pol I), RNA polymerase II (Pol II) and RNA polymerase III (Pol III) complexes consisting of at least 13, 12 and 17 subunits, respectively. Directly interacts with POLR2A.</text>
</comment>
<organism evidence="9 11">
    <name type="scientific">Bursaphelenchus xylophilus</name>
    <name type="common">Pinewood nematode worm</name>
    <name type="synonym">Aphelenchoides xylophilus</name>
    <dbReference type="NCBI Taxonomy" id="6326"/>
    <lineage>
        <taxon>Eukaryota</taxon>
        <taxon>Metazoa</taxon>
        <taxon>Ecdysozoa</taxon>
        <taxon>Nematoda</taxon>
        <taxon>Chromadorea</taxon>
        <taxon>Rhabditida</taxon>
        <taxon>Tylenchina</taxon>
        <taxon>Tylenchomorpha</taxon>
        <taxon>Aphelenchoidea</taxon>
        <taxon>Aphelenchoididae</taxon>
        <taxon>Bursaphelenchus</taxon>
    </lineage>
</organism>
<dbReference type="PANTHER" id="PTHR10917:SF0">
    <property type="entry name" value="DNA-DIRECTED RNA POLYMERASES I, II, AND III SUBUNIT RPABC3"/>
    <property type="match status" value="1"/>
</dbReference>
<dbReference type="FunFam" id="2.40.50.140:FF:000073">
    <property type="entry name" value="DNA-directed RNA polymerases I, II, and III subunit RPABC3"/>
    <property type="match status" value="1"/>
</dbReference>
<dbReference type="EMBL" id="CAJFDI010000005">
    <property type="protein sequence ID" value="CAD5232302.1"/>
    <property type="molecule type" value="Genomic_DNA"/>
</dbReference>
<evidence type="ECO:0000313" key="9">
    <source>
        <dbReference type="Proteomes" id="UP000095284"/>
    </source>
</evidence>
<evidence type="ECO:0000256" key="2">
    <source>
        <dbReference type="ARBA" id="ARBA00008912"/>
    </source>
</evidence>
<evidence type="ECO:0000256" key="5">
    <source>
        <dbReference type="ARBA" id="ARBA00044496"/>
    </source>
</evidence>
<evidence type="ECO:0000313" key="10">
    <source>
        <dbReference type="Proteomes" id="UP000659654"/>
    </source>
</evidence>
<evidence type="ECO:0000256" key="4">
    <source>
        <dbReference type="ARBA" id="ARBA00023242"/>
    </source>
</evidence>
<proteinExistence type="inferred from homology"/>
<dbReference type="InterPro" id="IPR005570">
    <property type="entry name" value="RPABC3"/>
</dbReference>
<comment type="similarity">
    <text evidence="2 7">Belongs to the eukaryotic RPB8 RNA polymerase subunit family.</text>
</comment>
<comment type="subcellular location">
    <subcellularLocation>
        <location evidence="1">Nucleus</location>
    </subcellularLocation>
</comment>
<dbReference type="EMBL" id="CAJFCV020000005">
    <property type="protein sequence ID" value="CAG9124490.1"/>
    <property type="molecule type" value="Genomic_DNA"/>
</dbReference>
<dbReference type="InterPro" id="IPR012340">
    <property type="entry name" value="NA-bd_OB-fold"/>
</dbReference>
<dbReference type="GO" id="GO:0003899">
    <property type="term" value="F:DNA-directed RNA polymerase activity"/>
    <property type="evidence" value="ECO:0007669"/>
    <property type="project" value="UniProtKB-UniRule"/>
</dbReference>
<dbReference type="GO" id="GO:0006351">
    <property type="term" value="P:DNA-templated transcription"/>
    <property type="evidence" value="ECO:0007669"/>
    <property type="project" value="UniProtKB-UniRule"/>
</dbReference>
<dbReference type="SMART" id="SM00658">
    <property type="entry name" value="RPOL8c"/>
    <property type="match status" value="1"/>
</dbReference>
<dbReference type="Proteomes" id="UP000659654">
    <property type="component" value="Unassembled WGS sequence"/>
</dbReference>
<keyword evidence="3" id="KW-0240">DNA-directed RNA polymerase</keyword>
<dbReference type="OrthoDB" id="10249565at2759"/>
<dbReference type="WBParaSite" id="BXY_0246900.1">
    <property type="protein sequence ID" value="BXY_0246900.1"/>
    <property type="gene ID" value="BXY_0246900"/>
</dbReference>
<evidence type="ECO:0000313" key="8">
    <source>
        <dbReference type="EMBL" id="CAD5232302.1"/>
    </source>
</evidence>
<keyword evidence="3" id="KW-0804">Transcription</keyword>
<sequence>MFVVKNIDPDGKKFDRVSRIFGDSESFKTDLILDVNTQIYPMALGEKFRLALSFTLRDDGLADEGEYDQHLQSSLMKIFHYVMYGKIYRVEGDDAVSENARLSVYASFGGLLMRLQGDATSLAGMDVDKNLYLLIKKISA</sequence>
<dbReference type="PANTHER" id="PTHR10917">
    <property type="entry name" value="DNA-DIRECTED RNA POLYMERASES I, II, AND III SUBUNIT RPABC3"/>
    <property type="match status" value="1"/>
</dbReference>
<dbReference type="Pfam" id="PF03870">
    <property type="entry name" value="RNA_pol_Rpb8"/>
    <property type="match status" value="1"/>
</dbReference>